<dbReference type="Proteomes" id="UP001224775">
    <property type="component" value="Unassembled WGS sequence"/>
</dbReference>
<reference evidence="1" key="1">
    <citation type="submission" date="2023-06" db="EMBL/GenBank/DDBJ databases">
        <title>Survivors Of The Sea: Transcriptome response of Skeletonema marinoi to long-term dormancy.</title>
        <authorList>
            <person name="Pinder M.I.M."/>
            <person name="Kourtchenko O."/>
            <person name="Robertson E.K."/>
            <person name="Larsson T."/>
            <person name="Maumus F."/>
            <person name="Osuna-Cruz C.M."/>
            <person name="Vancaester E."/>
            <person name="Stenow R."/>
            <person name="Vandepoele K."/>
            <person name="Ploug H."/>
            <person name="Bruchert V."/>
            <person name="Godhe A."/>
            <person name="Topel M."/>
        </authorList>
    </citation>
    <scope>NUCLEOTIDE SEQUENCE</scope>
    <source>
        <strain evidence="1">R05AC</strain>
    </source>
</reference>
<evidence type="ECO:0000313" key="2">
    <source>
        <dbReference type="Proteomes" id="UP001224775"/>
    </source>
</evidence>
<evidence type="ECO:0000313" key="1">
    <source>
        <dbReference type="EMBL" id="KAK1733020.1"/>
    </source>
</evidence>
<sequence>MIFVKRRIPMRRF</sequence>
<comment type="caution">
    <text evidence="1">The sequence shown here is derived from an EMBL/GenBank/DDBJ whole genome shotgun (WGS) entry which is preliminary data.</text>
</comment>
<dbReference type="EMBL" id="JATAAI010000055">
    <property type="protein sequence ID" value="KAK1733020.1"/>
    <property type="molecule type" value="Genomic_DNA"/>
</dbReference>
<proteinExistence type="predicted"/>
<keyword evidence="2" id="KW-1185">Reference proteome</keyword>
<accession>A0AAD9D4W8</accession>
<name>A0AAD9D4W8_9STRA</name>
<organism evidence="1 2">
    <name type="scientific">Skeletonema marinoi</name>
    <dbReference type="NCBI Taxonomy" id="267567"/>
    <lineage>
        <taxon>Eukaryota</taxon>
        <taxon>Sar</taxon>
        <taxon>Stramenopiles</taxon>
        <taxon>Ochrophyta</taxon>
        <taxon>Bacillariophyta</taxon>
        <taxon>Coscinodiscophyceae</taxon>
        <taxon>Thalassiosirophycidae</taxon>
        <taxon>Thalassiosirales</taxon>
        <taxon>Skeletonemataceae</taxon>
        <taxon>Skeletonema</taxon>
        <taxon>Skeletonema marinoi-dohrnii complex</taxon>
    </lineage>
</organism>
<gene>
    <name evidence="1" type="ORF">QTG54_016351</name>
</gene>
<protein>
    <submittedName>
        <fullName evidence="1">Uncharacterized protein</fullName>
    </submittedName>
</protein>